<dbReference type="InterPro" id="IPR050800">
    <property type="entry name" value="ARTD/PARP"/>
</dbReference>
<name>A0A7S9XGQ4_9VIRU</name>
<evidence type="ECO:0000256" key="3">
    <source>
        <dbReference type="ARBA" id="ARBA00022679"/>
    </source>
</evidence>
<proteinExistence type="predicted"/>
<dbReference type="GO" id="GO:0070212">
    <property type="term" value="P:protein poly-ADP-ribosylation"/>
    <property type="evidence" value="ECO:0007669"/>
    <property type="project" value="TreeGrafter"/>
</dbReference>
<gene>
    <name evidence="7" type="ORF">NIOZUU159_00385</name>
</gene>
<dbReference type="GO" id="GO:0006302">
    <property type="term" value="P:double-strand break repair"/>
    <property type="evidence" value="ECO:0007669"/>
    <property type="project" value="TreeGrafter"/>
</dbReference>
<reference evidence="7" key="1">
    <citation type="submission" date="2020-08" db="EMBL/GenBank/DDBJ databases">
        <title>Bridging the membrane lipid divide: bacteria of the FCB group superphylum have the potential to synthesize archaeal ether lipids.</title>
        <authorList>
            <person name="Villanueva L."/>
            <person name="von Meijenfeldt F.A.B."/>
            <person name="Westbye A.B."/>
            <person name="Yadav S."/>
            <person name="Hopmans E.C."/>
            <person name="Dutilh B.E."/>
            <person name="Sinninghe Damste J.S."/>
        </authorList>
    </citation>
    <scope>NUCLEOTIDE SEQUENCE</scope>
    <source>
        <strain evidence="7">NIOZ-UU159</strain>
    </source>
</reference>
<dbReference type="SUPFAM" id="SSF47587">
    <property type="entry name" value="Domain of poly(ADP-ribose) polymerase"/>
    <property type="match status" value="1"/>
</dbReference>
<dbReference type="EMBL" id="MW030612">
    <property type="protein sequence ID" value="QPI16888.1"/>
    <property type="molecule type" value="Genomic_DNA"/>
</dbReference>
<feature type="domain" description="PARP alpha-helical" evidence="6">
    <location>
        <begin position="1"/>
        <end position="84"/>
    </location>
</feature>
<evidence type="ECO:0000256" key="2">
    <source>
        <dbReference type="ARBA" id="ARBA00022676"/>
    </source>
</evidence>
<evidence type="ECO:0000256" key="1">
    <source>
        <dbReference type="ARBA" id="ARBA00012020"/>
    </source>
</evidence>
<dbReference type="PANTHER" id="PTHR10459">
    <property type="entry name" value="DNA LIGASE"/>
    <property type="match status" value="1"/>
</dbReference>
<evidence type="ECO:0000313" key="7">
    <source>
        <dbReference type="EMBL" id="QPI16888.1"/>
    </source>
</evidence>
<dbReference type="EC" id="2.4.2.30" evidence="1"/>
<sequence length="84" mass="9743">MYSYDVFPLGDLSLCQIKKGQQVLNDISKIVDNKNNEVELLSLSNEFFTIIPHISKKLEVIKTHETIKEKNELLKYMCKVSNQI</sequence>
<keyword evidence="3" id="KW-0808">Transferase</keyword>
<dbReference type="InterPro" id="IPR036616">
    <property type="entry name" value="Poly(ADP-ribose)pol_reg_dom_sf"/>
</dbReference>
<keyword evidence="4" id="KW-0520">NAD</keyword>
<comment type="catalytic activity">
    <reaction evidence="5">
        <text>NAD(+) + (ADP-D-ribosyl)n-acceptor = nicotinamide + (ADP-D-ribosyl)n+1-acceptor + H(+).</text>
        <dbReference type="EC" id="2.4.2.30"/>
    </reaction>
</comment>
<evidence type="ECO:0000259" key="6">
    <source>
        <dbReference type="PROSITE" id="PS51060"/>
    </source>
</evidence>
<dbReference type="Pfam" id="PF02877">
    <property type="entry name" value="PARP_reg"/>
    <property type="match status" value="1"/>
</dbReference>
<protein>
    <recommendedName>
        <fullName evidence="1">NAD(+) ADP-ribosyltransferase</fullName>
        <ecNumber evidence="1">2.4.2.30</ecNumber>
    </recommendedName>
</protein>
<dbReference type="GO" id="GO:1990404">
    <property type="term" value="F:NAD+-protein mono-ADP-ribosyltransferase activity"/>
    <property type="evidence" value="ECO:0007669"/>
    <property type="project" value="TreeGrafter"/>
</dbReference>
<accession>A0A7S9XGQ4</accession>
<dbReference type="PANTHER" id="PTHR10459:SF60">
    <property type="entry name" value="POLY [ADP-RIBOSE] POLYMERASE 2"/>
    <property type="match status" value="1"/>
</dbReference>
<organism evidence="7">
    <name type="scientific">Virus NIOZ-UU159</name>
    <dbReference type="NCBI Taxonomy" id="2763270"/>
    <lineage>
        <taxon>Viruses</taxon>
    </lineage>
</organism>
<dbReference type="GO" id="GO:0003950">
    <property type="term" value="F:NAD+ poly-ADP-ribosyltransferase activity"/>
    <property type="evidence" value="ECO:0007669"/>
    <property type="project" value="UniProtKB-EC"/>
</dbReference>
<evidence type="ECO:0000256" key="5">
    <source>
        <dbReference type="ARBA" id="ARBA00033987"/>
    </source>
</evidence>
<dbReference type="PROSITE" id="PS51060">
    <property type="entry name" value="PARP_ALPHA_HD"/>
    <property type="match status" value="1"/>
</dbReference>
<keyword evidence="2" id="KW-0328">Glycosyltransferase</keyword>
<dbReference type="InterPro" id="IPR004102">
    <property type="entry name" value="Poly(ADP-ribose)pol_reg_dom"/>
</dbReference>
<evidence type="ECO:0000256" key="4">
    <source>
        <dbReference type="ARBA" id="ARBA00023027"/>
    </source>
</evidence>
<dbReference type="Gene3D" id="1.20.142.10">
    <property type="entry name" value="Poly(ADP-ribose) polymerase, regulatory domain"/>
    <property type="match status" value="1"/>
</dbReference>